<comment type="caution">
    <text evidence="2">The sequence shown here is derived from an EMBL/GenBank/DDBJ whole genome shotgun (WGS) entry which is preliminary data.</text>
</comment>
<sequence>MTRLSVPHNESGLIRLYALNMRPEEARFLREPGAVAQLLGLDALDMDHVEVFPVSDLEELGLYGYLTEGCGISEDQLNRAELAAHKGWMLLLRSRAFGGNPVEITLPEALEPVGEYREEGTDWSGTPIETASALPHSAPRLPPREARRKARNIGFTLFAVVMSLIIGGLAWLIF</sequence>
<dbReference type="RefSeq" id="WP_164127289.1">
    <property type="nucleotide sequence ID" value="NZ_JAAGOX010000003.1"/>
</dbReference>
<feature type="transmembrane region" description="Helical" evidence="1">
    <location>
        <begin position="153"/>
        <end position="173"/>
    </location>
</feature>
<evidence type="ECO:0008006" key="3">
    <source>
        <dbReference type="Google" id="ProtNLM"/>
    </source>
</evidence>
<keyword evidence="1" id="KW-0472">Membrane</keyword>
<evidence type="ECO:0000313" key="2">
    <source>
        <dbReference type="EMBL" id="NDW43779.1"/>
    </source>
</evidence>
<gene>
    <name evidence="2" type="ORF">G0P99_02275</name>
</gene>
<dbReference type="AlphaFoldDB" id="A0A6B2NMD7"/>
<reference evidence="2" key="1">
    <citation type="submission" date="2020-02" db="EMBL/GenBank/DDBJ databases">
        <title>Delineation of the pyrene-degrading pathway in Roseobacter clade bacteria by genomic analysis.</title>
        <authorList>
            <person name="Zhou H."/>
            <person name="Wang H."/>
        </authorList>
    </citation>
    <scope>NUCLEOTIDE SEQUENCE</scope>
    <source>
        <strain evidence="2">PrR005</strain>
    </source>
</reference>
<keyword evidence="1" id="KW-0812">Transmembrane</keyword>
<keyword evidence="1" id="KW-1133">Transmembrane helix</keyword>
<name>A0A6B2NMD7_9RHOB</name>
<proteinExistence type="predicted"/>
<evidence type="ECO:0000256" key="1">
    <source>
        <dbReference type="SAM" id="Phobius"/>
    </source>
</evidence>
<organism evidence="2">
    <name type="scientific">Ruegeria sp. PrR005</name>
    <dbReference type="NCBI Taxonomy" id="2706882"/>
    <lineage>
        <taxon>Bacteria</taxon>
        <taxon>Pseudomonadati</taxon>
        <taxon>Pseudomonadota</taxon>
        <taxon>Alphaproteobacteria</taxon>
        <taxon>Rhodobacterales</taxon>
        <taxon>Roseobacteraceae</taxon>
        <taxon>Ruegeria</taxon>
    </lineage>
</organism>
<accession>A0A6B2NMD7</accession>
<protein>
    <recommendedName>
        <fullName evidence="3">Aspartate carbamoyltransferase catalytic subunit</fullName>
    </recommendedName>
</protein>
<dbReference type="EMBL" id="JAAGOX010000003">
    <property type="protein sequence ID" value="NDW43779.1"/>
    <property type="molecule type" value="Genomic_DNA"/>
</dbReference>